<keyword evidence="7" id="KW-1185">Reference proteome</keyword>
<keyword evidence="4 5" id="KW-0472">Membrane</keyword>
<feature type="transmembrane region" description="Helical" evidence="5">
    <location>
        <begin position="66"/>
        <end position="88"/>
    </location>
</feature>
<feature type="transmembrane region" description="Helical" evidence="5">
    <location>
        <begin position="156"/>
        <end position="175"/>
    </location>
</feature>
<comment type="caution">
    <text evidence="6">The sequence shown here is derived from an EMBL/GenBank/DDBJ whole genome shotgun (WGS) entry which is preliminary data.</text>
</comment>
<name>A0AAD5E4V3_UMBRA</name>
<feature type="transmembrane region" description="Helical" evidence="5">
    <location>
        <begin position="427"/>
        <end position="450"/>
    </location>
</feature>
<dbReference type="Gene3D" id="1.20.1740.10">
    <property type="entry name" value="Amino acid/polyamine transporter I"/>
    <property type="match status" value="1"/>
</dbReference>
<evidence type="ECO:0000256" key="2">
    <source>
        <dbReference type="ARBA" id="ARBA00022692"/>
    </source>
</evidence>
<reference evidence="6" key="2">
    <citation type="journal article" date="2022" name="Proc. Natl. Acad. Sci. U.S.A.">
        <title>Diploid-dominant life cycles characterize the early evolution of Fungi.</title>
        <authorList>
            <person name="Amses K.R."/>
            <person name="Simmons D.R."/>
            <person name="Longcore J.E."/>
            <person name="Mondo S.J."/>
            <person name="Seto K."/>
            <person name="Jeronimo G.H."/>
            <person name="Bonds A.E."/>
            <person name="Quandt C.A."/>
            <person name="Davis W.J."/>
            <person name="Chang Y."/>
            <person name="Federici B.A."/>
            <person name="Kuo A."/>
            <person name="LaButti K."/>
            <person name="Pangilinan J."/>
            <person name="Andreopoulos W."/>
            <person name="Tritt A."/>
            <person name="Riley R."/>
            <person name="Hundley H."/>
            <person name="Johnson J."/>
            <person name="Lipzen A."/>
            <person name="Barry K."/>
            <person name="Lang B.F."/>
            <person name="Cuomo C.A."/>
            <person name="Buchler N.E."/>
            <person name="Grigoriev I.V."/>
            <person name="Spatafora J.W."/>
            <person name="Stajich J.E."/>
            <person name="James T.Y."/>
        </authorList>
    </citation>
    <scope>NUCLEOTIDE SEQUENCE</scope>
    <source>
        <strain evidence="6">AG</strain>
    </source>
</reference>
<dbReference type="RefSeq" id="XP_051441728.1">
    <property type="nucleotide sequence ID" value="XM_051593120.1"/>
</dbReference>
<feature type="transmembrane region" description="Helical" evidence="5">
    <location>
        <begin position="114"/>
        <end position="136"/>
    </location>
</feature>
<feature type="transmembrane region" description="Helical" evidence="5">
    <location>
        <begin position="462"/>
        <end position="481"/>
    </location>
</feature>
<evidence type="ECO:0000256" key="1">
    <source>
        <dbReference type="ARBA" id="ARBA00004141"/>
    </source>
</evidence>
<sequence>MSANPDSIKAVKQPQQIENIAPLAIGDQKLTRHLGYFSGTMMNIGQIIGTGIFSNPALILQNCGSGGMMLVLWIVGAIFASTGVWSYLELGTMLPRSGGEKEYLAYEFPRPKHLISFVFLITTGVFSRGSGIAQGATVFGSNIIYAIGGPSYTNDWGARGFAAFCITFWIVLNILSSKLAIRFNNFFTVLKILLLLLLICVGFAGLAGRLPNKPDLAENFSFNGTSNNSGNYANGIYYVIFAYGGWYNLNYVIDELKDPIKNLPRCAITALSSTTVLYFLANVAYLAVLPVSVIANSKLTVASNLFNTAFGGVFGGRILPVFVGLSSFGFVGVVTYSGSRVILETARQGYLPFDRTFSKVHPKLQTPIYSLLLIYVISLIFLLAPPPGYVFQFIVAFSGYGGYLFAALSVIGLLMLRRTQPDLKRPIKVPIIVALIFIVICIYTLVFVWIPPSNPPTAYPYYLPYVISIALVVVSVVLWYFKMVRNEGLERSYNAEISTAGQKELFNDVYKDYQSTSSTTDVSTVEEFTDTHTDSFKV</sequence>
<accession>A0AAD5E4V3</accession>
<feature type="transmembrane region" description="Helical" evidence="5">
    <location>
        <begin position="318"/>
        <end position="343"/>
    </location>
</feature>
<dbReference type="AlphaFoldDB" id="A0AAD5E4V3"/>
<feature type="transmembrane region" description="Helical" evidence="5">
    <location>
        <begin position="235"/>
        <end position="253"/>
    </location>
</feature>
<evidence type="ECO:0000256" key="5">
    <source>
        <dbReference type="SAM" id="Phobius"/>
    </source>
</evidence>
<evidence type="ECO:0000313" key="7">
    <source>
        <dbReference type="Proteomes" id="UP001206595"/>
    </source>
</evidence>
<keyword evidence="3 5" id="KW-1133">Transmembrane helix</keyword>
<feature type="transmembrane region" description="Helical" evidence="5">
    <location>
        <begin position="364"/>
        <end position="384"/>
    </location>
</feature>
<reference evidence="6" key="1">
    <citation type="submission" date="2021-06" db="EMBL/GenBank/DDBJ databases">
        <authorList>
            <consortium name="DOE Joint Genome Institute"/>
            <person name="Mondo S.J."/>
            <person name="Amses K.R."/>
            <person name="Simmons D.R."/>
            <person name="Longcore J.E."/>
            <person name="Seto K."/>
            <person name="Alves G.H."/>
            <person name="Bonds A.E."/>
            <person name="Quandt C.A."/>
            <person name="Davis W.J."/>
            <person name="Chang Y."/>
            <person name="Letcher P.M."/>
            <person name="Powell M.J."/>
            <person name="Kuo A."/>
            <person name="Labutti K."/>
            <person name="Pangilinan J."/>
            <person name="Andreopoulos W."/>
            <person name="Tritt A."/>
            <person name="Riley R."/>
            <person name="Hundley H."/>
            <person name="Johnson J."/>
            <person name="Lipzen A."/>
            <person name="Barry K."/>
            <person name="Berbee M.L."/>
            <person name="Buchler N.E."/>
            <person name="Grigoriev I.V."/>
            <person name="Spatafora J.W."/>
            <person name="Stajich J.E."/>
            <person name="James T.Y."/>
        </authorList>
    </citation>
    <scope>NUCLEOTIDE SEQUENCE</scope>
    <source>
        <strain evidence="6">AG</strain>
    </source>
</reference>
<dbReference type="InterPro" id="IPR050598">
    <property type="entry name" value="AminoAcid_Transporter"/>
</dbReference>
<dbReference type="GO" id="GO:0016020">
    <property type="term" value="C:membrane"/>
    <property type="evidence" value="ECO:0007669"/>
    <property type="project" value="UniProtKB-SubCell"/>
</dbReference>
<dbReference type="InterPro" id="IPR002293">
    <property type="entry name" value="AA/rel_permease1"/>
</dbReference>
<comment type="subcellular location">
    <subcellularLocation>
        <location evidence="1">Membrane</location>
        <topology evidence="1">Multi-pass membrane protein</topology>
    </subcellularLocation>
</comment>
<evidence type="ECO:0008006" key="8">
    <source>
        <dbReference type="Google" id="ProtNLM"/>
    </source>
</evidence>
<dbReference type="GeneID" id="75918462"/>
<evidence type="ECO:0000313" key="6">
    <source>
        <dbReference type="EMBL" id="KAI8576724.1"/>
    </source>
</evidence>
<dbReference type="PIRSF" id="PIRSF006060">
    <property type="entry name" value="AA_transporter"/>
    <property type="match status" value="1"/>
</dbReference>
<dbReference type="PANTHER" id="PTHR11785:SF353">
    <property type="entry name" value="METHIONINE TRANSPORTER (EUROFUNG)"/>
    <property type="match status" value="1"/>
</dbReference>
<feature type="transmembrane region" description="Helical" evidence="5">
    <location>
        <begin position="187"/>
        <end position="207"/>
    </location>
</feature>
<evidence type="ECO:0000256" key="4">
    <source>
        <dbReference type="ARBA" id="ARBA00023136"/>
    </source>
</evidence>
<feature type="transmembrane region" description="Helical" evidence="5">
    <location>
        <begin position="265"/>
        <end position="288"/>
    </location>
</feature>
<dbReference type="Pfam" id="PF13520">
    <property type="entry name" value="AA_permease_2"/>
    <property type="match status" value="1"/>
</dbReference>
<organism evidence="6 7">
    <name type="scientific">Umbelopsis ramanniana AG</name>
    <dbReference type="NCBI Taxonomy" id="1314678"/>
    <lineage>
        <taxon>Eukaryota</taxon>
        <taxon>Fungi</taxon>
        <taxon>Fungi incertae sedis</taxon>
        <taxon>Mucoromycota</taxon>
        <taxon>Mucoromycotina</taxon>
        <taxon>Umbelopsidomycetes</taxon>
        <taxon>Umbelopsidales</taxon>
        <taxon>Umbelopsidaceae</taxon>
        <taxon>Umbelopsis</taxon>
    </lineage>
</organism>
<protein>
    <recommendedName>
        <fullName evidence="8">Amino acid transporter</fullName>
    </recommendedName>
</protein>
<feature type="transmembrane region" description="Helical" evidence="5">
    <location>
        <begin position="34"/>
        <end position="54"/>
    </location>
</feature>
<evidence type="ECO:0000256" key="3">
    <source>
        <dbReference type="ARBA" id="ARBA00022989"/>
    </source>
</evidence>
<dbReference type="PANTHER" id="PTHR11785">
    <property type="entry name" value="AMINO ACID TRANSPORTER"/>
    <property type="match status" value="1"/>
</dbReference>
<dbReference type="GO" id="GO:0015179">
    <property type="term" value="F:L-amino acid transmembrane transporter activity"/>
    <property type="evidence" value="ECO:0007669"/>
    <property type="project" value="TreeGrafter"/>
</dbReference>
<dbReference type="EMBL" id="MU620950">
    <property type="protein sequence ID" value="KAI8576724.1"/>
    <property type="molecule type" value="Genomic_DNA"/>
</dbReference>
<gene>
    <name evidence="6" type="ORF">K450DRAFT_274419</name>
</gene>
<dbReference type="Proteomes" id="UP001206595">
    <property type="component" value="Unassembled WGS sequence"/>
</dbReference>
<keyword evidence="2 5" id="KW-0812">Transmembrane</keyword>
<proteinExistence type="predicted"/>
<feature type="transmembrane region" description="Helical" evidence="5">
    <location>
        <begin position="390"/>
        <end position="415"/>
    </location>
</feature>